<name>A0AAN1JNV0_9BURK</name>
<proteinExistence type="predicted"/>
<evidence type="ECO:0000313" key="2">
    <source>
        <dbReference type="EMBL" id="AUT76819.1"/>
    </source>
</evidence>
<protein>
    <submittedName>
        <fullName evidence="2">Uncharacterized protein</fullName>
    </submittedName>
</protein>
<keyword evidence="2" id="KW-0614">Plasmid</keyword>
<accession>A0AAN1JNV0</accession>
<gene>
    <name evidence="2" type="ORF">C2L64_52510</name>
</gene>
<feature type="coiled-coil region" evidence="1">
    <location>
        <begin position="8"/>
        <end position="35"/>
    </location>
</feature>
<dbReference type="Proteomes" id="UP000236649">
    <property type="component" value="Plasmid pEMT1"/>
</dbReference>
<organism evidence="2 3">
    <name type="scientific">Paraburkholderia hospita</name>
    <dbReference type="NCBI Taxonomy" id="169430"/>
    <lineage>
        <taxon>Bacteria</taxon>
        <taxon>Pseudomonadati</taxon>
        <taxon>Pseudomonadota</taxon>
        <taxon>Betaproteobacteria</taxon>
        <taxon>Burkholderiales</taxon>
        <taxon>Burkholderiaceae</taxon>
        <taxon>Paraburkholderia</taxon>
    </lineage>
</organism>
<geneLocation type="plasmid" evidence="3">
    <name>pemt1</name>
</geneLocation>
<dbReference type="KEGG" id="phs:C2L64_52510"/>
<evidence type="ECO:0000256" key="1">
    <source>
        <dbReference type="SAM" id="Coils"/>
    </source>
</evidence>
<sequence length="103" mass="11644">MTMKQPMRPSESDAIEKLEAEIERLKASQKMMRAANTALRKGDDNALRALGFSEEHIGELKTKDFAGRVGFPQSALRNNNADIRRLKKRIAEVQTREACDADR</sequence>
<keyword evidence="1" id="KW-0175">Coiled coil</keyword>
<dbReference type="AlphaFoldDB" id="A0AAN1JNV0"/>
<dbReference type="EMBL" id="CP026110">
    <property type="protein sequence ID" value="AUT76819.1"/>
    <property type="molecule type" value="Genomic_DNA"/>
</dbReference>
<reference evidence="2 3" key="1">
    <citation type="submission" date="2018-01" db="EMBL/GenBank/DDBJ databases">
        <title>Species boundaries and ecological features among Paraburkholderia terrae DSMZ17804T, P. hospita DSMZ17164T and P. caribensis DSMZ13236T.</title>
        <authorList>
            <person name="Pratama A.A."/>
        </authorList>
    </citation>
    <scope>NUCLEOTIDE SEQUENCE [LARGE SCALE GENOMIC DNA]</scope>
    <source>
        <strain evidence="2 3">DSM 17164</strain>
        <plasmid evidence="3">pemt1</plasmid>
    </source>
</reference>
<evidence type="ECO:0000313" key="3">
    <source>
        <dbReference type="Proteomes" id="UP000236649"/>
    </source>
</evidence>